<keyword evidence="2" id="KW-1185">Reference proteome</keyword>
<comment type="caution">
    <text evidence="1">The sequence shown here is derived from an EMBL/GenBank/DDBJ whole genome shotgun (WGS) entry which is preliminary data.</text>
</comment>
<reference evidence="1 2" key="1">
    <citation type="journal article" date="2023" name="PLoS ONE">
        <title>Complete genome assembly of Hawai'i environmental nontuberculous mycobacteria reveals unexpected co-isolation with methylobacteria.</title>
        <authorList>
            <person name="Hendrix J."/>
            <person name="Epperson L.E."/>
            <person name="Tong E.I."/>
            <person name="Chan Y.L."/>
            <person name="Hasan N.A."/>
            <person name="Dawrs S.N."/>
            <person name="Norton G.J."/>
            <person name="Virdi R."/>
            <person name="Crooks J.L."/>
            <person name="Chan E.D."/>
            <person name="Honda J.R."/>
            <person name="Strong M."/>
        </authorList>
    </citation>
    <scope>NUCLEOTIDE SEQUENCE [LARGE SCALE GENOMIC DNA]</scope>
    <source>
        <strain evidence="1 2">NJH_HI01</strain>
    </source>
</reference>
<sequence>MTQPQTTAPAQDLDLSFDLNLAYDDLDAAASNEPCPHALDALLAQIADAEIRDLPLPEVLLPF</sequence>
<evidence type="ECO:0000313" key="1">
    <source>
        <dbReference type="EMBL" id="MEN3226500.1"/>
    </source>
</evidence>
<dbReference type="RefSeq" id="WP_200671261.1">
    <property type="nucleotide sequence ID" value="NZ_JACWCW010000057.1"/>
</dbReference>
<protein>
    <submittedName>
        <fullName evidence="1">Uncharacterized protein</fullName>
    </submittedName>
</protein>
<dbReference type="EMBL" id="JAQYXL010000001">
    <property type="protein sequence ID" value="MEN3226500.1"/>
    <property type="molecule type" value="Genomic_DNA"/>
</dbReference>
<evidence type="ECO:0000313" key="2">
    <source>
        <dbReference type="Proteomes" id="UP001404845"/>
    </source>
</evidence>
<proteinExistence type="predicted"/>
<gene>
    <name evidence="1" type="ORF">PUR21_02255</name>
</gene>
<organism evidence="1 2">
    <name type="scientific">Methylorubrum rhodesianum</name>
    <dbReference type="NCBI Taxonomy" id="29427"/>
    <lineage>
        <taxon>Bacteria</taxon>
        <taxon>Pseudomonadati</taxon>
        <taxon>Pseudomonadota</taxon>
        <taxon>Alphaproteobacteria</taxon>
        <taxon>Hyphomicrobiales</taxon>
        <taxon>Methylobacteriaceae</taxon>
        <taxon>Methylorubrum</taxon>
    </lineage>
</organism>
<dbReference type="Proteomes" id="UP001404845">
    <property type="component" value="Unassembled WGS sequence"/>
</dbReference>
<accession>A0ABU9Z5I2</accession>
<name>A0ABU9Z5I2_9HYPH</name>